<keyword evidence="7" id="KW-1185">Reference proteome</keyword>
<evidence type="ECO:0000256" key="3">
    <source>
        <dbReference type="SAM" id="Coils"/>
    </source>
</evidence>
<evidence type="ECO:0000256" key="4">
    <source>
        <dbReference type="SAM" id="MobiDB-lite"/>
    </source>
</evidence>
<reference evidence="6" key="1">
    <citation type="submission" date="2021-01" db="EMBL/GenBank/DDBJ databases">
        <authorList>
            <person name="Zahm M."/>
            <person name="Roques C."/>
            <person name="Cabau C."/>
            <person name="Klopp C."/>
            <person name="Donnadieu C."/>
            <person name="Jouanno E."/>
            <person name="Lampietro C."/>
            <person name="Louis A."/>
            <person name="Herpin A."/>
            <person name="Echchiki A."/>
            <person name="Berthelot C."/>
            <person name="Parey E."/>
            <person name="Roest-Crollius H."/>
            <person name="Braasch I."/>
            <person name="Postlethwait J."/>
            <person name="Bobe J."/>
            <person name="Montfort J."/>
            <person name="Bouchez O."/>
            <person name="Begum T."/>
            <person name="Mejri S."/>
            <person name="Adams A."/>
            <person name="Chen W.-J."/>
            <person name="Guiguen Y."/>
        </authorList>
    </citation>
    <scope>NUCLEOTIDE SEQUENCE</scope>
    <source>
        <tissue evidence="6">Blood</tissue>
    </source>
</reference>
<dbReference type="EMBL" id="JAERUA010000002">
    <property type="protein sequence ID" value="KAI1903173.1"/>
    <property type="molecule type" value="Genomic_DNA"/>
</dbReference>
<dbReference type="InterPro" id="IPR028002">
    <property type="entry name" value="Myb_DNA-bind_5"/>
</dbReference>
<dbReference type="InterPro" id="IPR026162">
    <property type="entry name" value="MSANTD4"/>
</dbReference>
<evidence type="ECO:0000256" key="2">
    <source>
        <dbReference type="ARBA" id="ARBA00023054"/>
    </source>
</evidence>
<keyword evidence="2 3" id="KW-0175">Coiled coil</keyword>
<name>A0A8T3E1S8_9TELE</name>
<feature type="coiled-coil region" evidence="3">
    <location>
        <begin position="334"/>
        <end position="385"/>
    </location>
</feature>
<dbReference type="AlphaFoldDB" id="A0A8T3E1S8"/>
<sequence length="395" mass="46097">MKHLKRKRKSNYSVKETQVLIHEIRKRRHVLFSKQQNTAIKELKRRAWEEVANCVNALGEGELRTAAEVKRRYLDWRVLTKRKQVRAELSDLHENEYDSPSLSNENVINRGDPSTDMSSFPKDLDSDWQDLSSMGKAGSHPSSGIKLGVEGREEEEEEEEEDHFPSVLPDMDMEGCVPEMFSHINEFGMLNSTKGIANRDSMAELAVEGVGIAGMVLGMGSVEDMGLLIAVEKQRLELERRRLQVETERLQVEKQCLLVEREKLRQVEVERERLQVERDRLQVEKERLRLLVFQAERPLPAPPADCEKERKMWPLTPQPQQQQQPQQQPQPQPAMDLEAQRLQLEKERLQLEKETLQFFKFEAGRLQIEKERFQVERERMQLQKDGQQLALHQGH</sequence>
<feature type="region of interest" description="Disordered" evidence="4">
    <location>
        <begin position="93"/>
        <end position="170"/>
    </location>
</feature>
<gene>
    <name evidence="6" type="ORF">AGOR_G00024490</name>
</gene>
<protein>
    <recommendedName>
        <fullName evidence="1">Myb/SANT-like DNA-binding domain-containing protein 4</fullName>
    </recommendedName>
</protein>
<evidence type="ECO:0000313" key="6">
    <source>
        <dbReference type="EMBL" id="KAI1903173.1"/>
    </source>
</evidence>
<organism evidence="6 7">
    <name type="scientific">Albula goreensis</name>
    <dbReference type="NCBI Taxonomy" id="1534307"/>
    <lineage>
        <taxon>Eukaryota</taxon>
        <taxon>Metazoa</taxon>
        <taxon>Chordata</taxon>
        <taxon>Craniata</taxon>
        <taxon>Vertebrata</taxon>
        <taxon>Euteleostomi</taxon>
        <taxon>Actinopterygii</taxon>
        <taxon>Neopterygii</taxon>
        <taxon>Teleostei</taxon>
        <taxon>Albuliformes</taxon>
        <taxon>Albulidae</taxon>
        <taxon>Albula</taxon>
    </lineage>
</organism>
<feature type="coiled-coil region" evidence="3">
    <location>
        <begin position="228"/>
        <end position="291"/>
    </location>
</feature>
<dbReference type="PANTHER" id="PTHR21732:SF0">
    <property type="entry name" value="MYB_SANT-LIKE DNA-BINDING DOMAIN-CONTAINING PROTEIN 4"/>
    <property type="match status" value="1"/>
</dbReference>
<evidence type="ECO:0000256" key="1">
    <source>
        <dbReference type="ARBA" id="ARBA00021375"/>
    </source>
</evidence>
<evidence type="ECO:0000313" key="7">
    <source>
        <dbReference type="Proteomes" id="UP000829720"/>
    </source>
</evidence>
<feature type="compositionally biased region" description="Polar residues" evidence="4">
    <location>
        <begin position="98"/>
        <end position="107"/>
    </location>
</feature>
<accession>A0A8T3E1S8</accession>
<feature type="compositionally biased region" description="Acidic residues" evidence="4">
    <location>
        <begin position="152"/>
        <end position="162"/>
    </location>
</feature>
<comment type="caution">
    <text evidence="6">The sequence shown here is derived from an EMBL/GenBank/DDBJ whole genome shotgun (WGS) entry which is preliminary data.</text>
</comment>
<proteinExistence type="predicted"/>
<dbReference type="Proteomes" id="UP000829720">
    <property type="component" value="Unassembled WGS sequence"/>
</dbReference>
<evidence type="ECO:0000259" key="5">
    <source>
        <dbReference type="Pfam" id="PF13873"/>
    </source>
</evidence>
<feature type="domain" description="Myb/SANT-like DNA-binding" evidence="5">
    <location>
        <begin position="8"/>
        <end position="83"/>
    </location>
</feature>
<dbReference type="PANTHER" id="PTHR21732">
    <property type="entry name" value="MYB/SANT-LIKE DNA-BINDING DOMAIN-CONTAINING PROTEIN 4"/>
    <property type="match status" value="1"/>
</dbReference>
<dbReference type="Pfam" id="PF13873">
    <property type="entry name" value="Myb_DNA-bind_5"/>
    <property type="match status" value="1"/>
</dbReference>
<dbReference type="OrthoDB" id="3066195at2759"/>